<evidence type="ECO:0000313" key="1">
    <source>
        <dbReference type="EMBL" id="MBX68416.1"/>
    </source>
</evidence>
<name>A0A2P2QN28_RHIMU</name>
<reference evidence="1" key="1">
    <citation type="submission" date="2018-02" db="EMBL/GenBank/DDBJ databases">
        <title>Rhizophora mucronata_Transcriptome.</title>
        <authorList>
            <person name="Meera S.P."/>
            <person name="Sreeshan A."/>
            <person name="Augustine A."/>
        </authorList>
    </citation>
    <scope>NUCLEOTIDE SEQUENCE</scope>
    <source>
        <tissue evidence="1">Leaf</tissue>
    </source>
</reference>
<dbReference type="EMBL" id="GGEC01087932">
    <property type="protein sequence ID" value="MBX68416.1"/>
    <property type="molecule type" value="Transcribed_RNA"/>
</dbReference>
<protein>
    <submittedName>
        <fullName evidence="1">Uncharacterized protein</fullName>
    </submittedName>
</protein>
<organism evidence="1">
    <name type="scientific">Rhizophora mucronata</name>
    <name type="common">Asiatic mangrove</name>
    <dbReference type="NCBI Taxonomy" id="61149"/>
    <lineage>
        <taxon>Eukaryota</taxon>
        <taxon>Viridiplantae</taxon>
        <taxon>Streptophyta</taxon>
        <taxon>Embryophyta</taxon>
        <taxon>Tracheophyta</taxon>
        <taxon>Spermatophyta</taxon>
        <taxon>Magnoliopsida</taxon>
        <taxon>eudicotyledons</taxon>
        <taxon>Gunneridae</taxon>
        <taxon>Pentapetalae</taxon>
        <taxon>rosids</taxon>
        <taxon>fabids</taxon>
        <taxon>Malpighiales</taxon>
        <taxon>Rhizophoraceae</taxon>
        <taxon>Rhizophora</taxon>
    </lineage>
</organism>
<sequence length="68" mass="7450">MTQKSTSVSLMTPQSYGIGGAPAQSLSWNLLVQLKVAAHWIVRIVVVQKKASSVHPSMHERLLVLVQL</sequence>
<accession>A0A2P2QN28</accession>
<proteinExistence type="predicted"/>
<dbReference type="AlphaFoldDB" id="A0A2P2QN28"/>